<dbReference type="SUPFAM" id="SSF52129">
    <property type="entry name" value="Caspase-like"/>
    <property type="match status" value="3"/>
</dbReference>
<dbReference type="Proteomes" id="UP000662111">
    <property type="component" value="Unassembled WGS sequence"/>
</dbReference>
<sequence length="1222" mass="132218">MTRAPGRKAPDRERNVGPLPVGKQYGAHANRWAILVGISNYADPRLNLRWANRDAQELYELIQTPAGGGFESERIQLLIDGEATTAAVTKALRSFLKKPAREDVVLLYFACHGTPDVDRPSITYLLTHDTDPDDVSGTALPMREIDLSLQENLLAEKVVLIADTCHSAAIGNRVGRRDGGDDATAINAYLEQVSRSKGGVALLTSAESNETAREGKEWGDGHGVFTHFLLRGLKGEADGYGRPKDGVVSVGELFDYVRDNVKRETGDQQHPAIGTTPFDRNLPMAITGGVNAREHLDLGTRLLTLARRLDERERYLAAAGRFTEALSLSNMARADLPQAAVGLGYALLGAGEIAGCLAAVQPLASQTPPPADATEALLLHGVGSAKVGDPDAARSSLRRFVELDPEHEYAGWARSYLGRPSRAVGRRRALVIGIDTYLHGGWGNLSGCVTDAEIMATELTRLAGFDAVTLTDSYATKLGVREAFIDLAEWTEPDDTVIVHYSGHAVGDSEEASSDADELYLVVHDTTEAQPGITAQELHDWLTAIPSRHKTLIIDSHTRRAFMDLAQQGGDYNVLFASDSAQMAQETRIERDGFLVAAGLFTTALVSQLADSNPETLTLGELLDAAIRKIVEDRASVGSLAAQVPVLVGDRDELVFGAIDRHLWAFEFSLRRTYPRESHETLRAHLRRLPGGLDLSFAPLSLSFGCAFLAHGAYDDAVSVLAPLATKEGLRRREVLRLLSAARLGSGSPQDAAADITSLAGLVDDPLRATLEKQAAHITSARRFALVVGVDRYQHERMLQPQGAVEDARLFQTALTERCGFAAEDVVVLVDETATRAAIVDTFRALAERSRTDSTVFYFAGTGSRTLDGAPTIVSANGRTGDVPDITLAELDAIARSCDAQNLVTILDSRFTASSETGSRSAFGGTGDGSGLRALLPLSPDAVGPHAAGVSPVTLINEMGLGGAGSRSYQGSEIEREHDAVLGAAAGVRGDLTHGLVQALVVADTAGMTYRSWRDRAREAGAPVQVIADEQRLEEPIFSNHRLRMSVKAVLQQVYLEPITEAVNTLKRLIAQRHDQGDPDPADRLDLGVALAETADFTAAIEALDSATSRYHDPSVMTRERERDPRADDRLKEAHYQFGRVLYQSGTDYSRAVSELDRAAQLDPENGRIRYYLGQSIREMVERETLAKATDALHAYLTLGAPLGDEDRIREFLAVRRARQTK</sequence>
<dbReference type="PANTHER" id="PTHR48104">
    <property type="entry name" value="METACASPASE-4"/>
    <property type="match status" value="1"/>
</dbReference>
<evidence type="ECO:0000313" key="3">
    <source>
        <dbReference type="EMBL" id="GGK63314.1"/>
    </source>
</evidence>
<gene>
    <name evidence="3" type="ORF">GCM10011509_09650</name>
</gene>
<dbReference type="InterPro" id="IPR011600">
    <property type="entry name" value="Pept_C14_caspase"/>
</dbReference>
<dbReference type="Gene3D" id="1.25.40.10">
    <property type="entry name" value="Tetratricopeptide repeat domain"/>
    <property type="match status" value="2"/>
</dbReference>
<accession>A0ABQ2F623</accession>
<feature type="region of interest" description="Disordered" evidence="1">
    <location>
        <begin position="1"/>
        <end position="21"/>
    </location>
</feature>
<feature type="domain" description="Peptidase C14 caspase" evidence="2">
    <location>
        <begin position="426"/>
        <end position="646"/>
    </location>
</feature>
<dbReference type="RefSeq" id="WP_022920530.1">
    <property type="nucleotide sequence ID" value="NZ_BMLB01000002.1"/>
</dbReference>
<dbReference type="Gene3D" id="3.40.50.1460">
    <property type="match status" value="3"/>
</dbReference>
<evidence type="ECO:0000256" key="1">
    <source>
        <dbReference type="SAM" id="MobiDB-lite"/>
    </source>
</evidence>
<organism evidence="3 4">
    <name type="scientific">Ornithinimicrobium pekingense</name>
    <dbReference type="NCBI Taxonomy" id="384677"/>
    <lineage>
        <taxon>Bacteria</taxon>
        <taxon>Bacillati</taxon>
        <taxon>Actinomycetota</taxon>
        <taxon>Actinomycetes</taxon>
        <taxon>Micrococcales</taxon>
        <taxon>Ornithinimicrobiaceae</taxon>
        <taxon>Ornithinimicrobium</taxon>
    </lineage>
</organism>
<dbReference type="InterPro" id="IPR011990">
    <property type="entry name" value="TPR-like_helical_dom_sf"/>
</dbReference>
<dbReference type="InterPro" id="IPR029030">
    <property type="entry name" value="Caspase-like_dom_sf"/>
</dbReference>
<name>A0ABQ2F623_9MICO</name>
<dbReference type="InterPro" id="IPR050452">
    <property type="entry name" value="Metacaspase"/>
</dbReference>
<dbReference type="PANTHER" id="PTHR48104:SF30">
    <property type="entry name" value="METACASPASE-1"/>
    <property type="match status" value="1"/>
</dbReference>
<feature type="domain" description="Peptidase C14 caspase" evidence="2">
    <location>
        <begin position="31"/>
        <end position="275"/>
    </location>
</feature>
<feature type="domain" description="Peptidase C14 caspase" evidence="2">
    <location>
        <begin position="782"/>
        <end position="874"/>
    </location>
</feature>
<keyword evidence="4" id="KW-1185">Reference proteome</keyword>
<protein>
    <recommendedName>
        <fullName evidence="2">Peptidase C14 caspase domain-containing protein</fullName>
    </recommendedName>
</protein>
<dbReference type="Pfam" id="PF00656">
    <property type="entry name" value="Peptidase_C14"/>
    <property type="match status" value="3"/>
</dbReference>
<evidence type="ECO:0000259" key="2">
    <source>
        <dbReference type="Pfam" id="PF00656"/>
    </source>
</evidence>
<reference evidence="4" key="1">
    <citation type="journal article" date="2019" name="Int. J. Syst. Evol. Microbiol.">
        <title>The Global Catalogue of Microorganisms (GCM) 10K type strain sequencing project: providing services to taxonomists for standard genome sequencing and annotation.</title>
        <authorList>
            <consortium name="The Broad Institute Genomics Platform"/>
            <consortium name="The Broad Institute Genome Sequencing Center for Infectious Disease"/>
            <person name="Wu L."/>
            <person name="Ma J."/>
        </authorList>
    </citation>
    <scope>NUCLEOTIDE SEQUENCE [LARGE SCALE GENOMIC DNA]</scope>
    <source>
        <strain evidence="4">CGMCC 1.5362</strain>
    </source>
</reference>
<evidence type="ECO:0000313" key="4">
    <source>
        <dbReference type="Proteomes" id="UP000662111"/>
    </source>
</evidence>
<dbReference type="EMBL" id="BMLB01000002">
    <property type="protein sequence ID" value="GGK63314.1"/>
    <property type="molecule type" value="Genomic_DNA"/>
</dbReference>
<proteinExistence type="predicted"/>
<comment type="caution">
    <text evidence="3">The sequence shown here is derived from an EMBL/GenBank/DDBJ whole genome shotgun (WGS) entry which is preliminary data.</text>
</comment>
<dbReference type="SUPFAM" id="SSF48452">
    <property type="entry name" value="TPR-like"/>
    <property type="match status" value="2"/>
</dbReference>